<keyword evidence="2" id="KW-1185">Reference proteome</keyword>
<proteinExistence type="predicted"/>
<dbReference type="EMBL" id="NQVE01000110">
    <property type="protein sequence ID" value="RAL47828.1"/>
    <property type="molecule type" value="Genomic_DNA"/>
</dbReference>
<evidence type="ECO:0000313" key="1">
    <source>
        <dbReference type="EMBL" id="RAL47828.1"/>
    </source>
</evidence>
<organism evidence="1 2">
    <name type="scientific">Cuscuta australis</name>
    <dbReference type="NCBI Taxonomy" id="267555"/>
    <lineage>
        <taxon>Eukaryota</taxon>
        <taxon>Viridiplantae</taxon>
        <taxon>Streptophyta</taxon>
        <taxon>Embryophyta</taxon>
        <taxon>Tracheophyta</taxon>
        <taxon>Spermatophyta</taxon>
        <taxon>Magnoliopsida</taxon>
        <taxon>eudicotyledons</taxon>
        <taxon>Gunneridae</taxon>
        <taxon>Pentapetalae</taxon>
        <taxon>asterids</taxon>
        <taxon>lamiids</taxon>
        <taxon>Solanales</taxon>
        <taxon>Convolvulaceae</taxon>
        <taxon>Cuscuteae</taxon>
        <taxon>Cuscuta</taxon>
        <taxon>Cuscuta subgen. Grammica</taxon>
        <taxon>Cuscuta sect. Cleistogrammica</taxon>
    </lineage>
</organism>
<name>A0A328DTC8_9ASTE</name>
<gene>
    <name evidence="1" type="ORF">DM860_011413</name>
</gene>
<sequence length="111" mass="13106">MHQLLRLPPPMSPSVQFWSQFQKHHSLLNSRDQYQRVGVKCICLQLWQWYGLQWSIIKKMEKEVNLNGSDIFGEGWRGIELSLQVLGNKKENRIDKKNGRIWTIALFLQIG</sequence>
<dbReference type="AlphaFoldDB" id="A0A328DTC8"/>
<reference evidence="1 2" key="1">
    <citation type="submission" date="2018-06" db="EMBL/GenBank/DDBJ databases">
        <title>The Genome of Cuscuta australis (Dodder) Provides Insight into the Evolution of Plant Parasitism.</title>
        <authorList>
            <person name="Liu H."/>
        </authorList>
    </citation>
    <scope>NUCLEOTIDE SEQUENCE [LARGE SCALE GENOMIC DNA]</scope>
    <source>
        <strain evidence="2">cv. Yunnan</strain>
        <tissue evidence="1">Vines</tissue>
    </source>
</reference>
<comment type="caution">
    <text evidence="1">The sequence shown here is derived from an EMBL/GenBank/DDBJ whole genome shotgun (WGS) entry which is preliminary data.</text>
</comment>
<dbReference type="Proteomes" id="UP000249390">
    <property type="component" value="Unassembled WGS sequence"/>
</dbReference>
<protein>
    <submittedName>
        <fullName evidence="1">Uncharacterized protein</fullName>
    </submittedName>
</protein>
<accession>A0A328DTC8</accession>
<evidence type="ECO:0000313" key="2">
    <source>
        <dbReference type="Proteomes" id="UP000249390"/>
    </source>
</evidence>